<feature type="domain" description="Nudix hydrolase" evidence="1">
    <location>
        <begin position="99"/>
        <end position="271"/>
    </location>
</feature>
<dbReference type="Proteomes" id="UP000664169">
    <property type="component" value="Unassembled WGS sequence"/>
</dbReference>
<dbReference type="EMBL" id="CAJPDQ010000028">
    <property type="protein sequence ID" value="CAF9927882.1"/>
    <property type="molecule type" value="Genomic_DNA"/>
</dbReference>
<dbReference type="InterPro" id="IPR015797">
    <property type="entry name" value="NUDIX_hydrolase-like_dom_sf"/>
</dbReference>
<protein>
    <recommendedName>
        <fullName evidence="1">Nudix hydrolase domain-containing protein</fullName>
    </recommendedName>
</protein>
<dbReference type="Pfam" id="PF00293">
    <property type="entry name" value="NUDIX"/>
    <property type="match status" value="1"/>
</dbReference>
<dbReference type="PROSITE" id="PS51462">
    <property type="entry name" value="NUDIX"/>
    <property type="match status" value="1"/>
</dbReference>
<dbReference type="Gene3D" id="3.90.79.10">
    <property type="entry name" value="Nucleoside Triphosphate Pyrophosphohydrolase"/>
    <property type="match status" value="1"/>
</dbReference>
<evidence type="ECO:0000259" key="1">
    <source>
        <dbReference type="PROSITE" id="PS51462"/>
    </source>
</evidence>
<accession>A0A8H3FMP1</accession>
<evidence type="ECO:0000313" key="3">
    <source>
        <dbReference type="Proteomes" id="UP000664169"/>
    </source>
</evidence>
<evidence type="ECO:0000313" key="2">
    <source>
        <dbReference type="EMBL" id="CAF9927882.1"/>
    </source>
</evidence>
<gene>
    <name evidence="2" type="ORF">GOMPHAMPRED_004537</name>
</gene>
<dbReference type="SUPFAM" id="SSF55811">
    <property type="entry name" value="Nudix"/>
    <property type="match status" value="1"/>
</dbReference>
<reference evidence="2" key="1">
    <citation type="submission" date="2021-03" db="EMBL/GenBank/DDBJ databases">
        <authorList>
            <person name="Tagirdzhanova G."/>
        </authorList>
    </citation>
    <scope>NUCLEOTIDE SEQUENCE</scope>
</reference>
<name>A0A8H3FMP1_9LECA</name>
<keyword evidence="3" id="KW-1185">Reference proteome</keyword>
<proteinExistence type="predicted"/>
<sequence>MALRWIRTPARCRTDTAGVRSTDCRLLSTQKPLRDLNCTEENTQRAEIQHKALQISRSWPAADSLVLPIPRYKSRDATPSNNITHMTTNFMIYLPQRTMYQQPTNKPHILRHLQLLLLKRSPQANPFPNAWTAISGRLEHSLDGALESPIEAALREIKEETNQDPTCFRLETALPPFAITSPGSKTWRVWLILWRIQLHSRQHDFPLDGAENVSDPEARRKTSSSLSELIRLDHENVEFSWESWEGLNALPELVPGLVGSFERLVDQWVEANLRTD</sequence>
<dbReference type="AlphaFoldDB" id="A0A8H3FMP1"/>
<organism evidence="2 3">
    <name type="scientific">Gomphillus americanus</name>
    <dbReference type="NCBI Taxonomy" id="1940652"/>
    <lineage>
        <taxon>Eukaryota</taxon>
        <taxon>Fungi</taxon>
        <taxon>Dikarya</taxon>
        <taxon>Ascomycota</taxon>
        <taxon>Pezizomycotina</taxon>
        <taxon>Lecanoromycetes</taxon>
        <taxon>OSLEUM clade</taxon>
        <taxon>Ostropomycetidae</taxon>
        <taxon>Ostropales</taxon>
        <taxon>Graphidaceae</taxon>
        <taxon>Gomphilloideae</taxon>
        <taxon>Gomphillus</taxon>
    </lineage>
</organism>
<comment type="caution">
    <text evidence="2">The sequence shown here is derived from an EMBL/GenBank/DDBJ whole genome shotgun (WGS) entry which is preliminary data.</text>
</comment>
<dbReference type="InterPro" id="IPR000086">
    <property type="entry name" value="NUDIX_hydrolase_dom"/>
</dbReference>